<dbReference type="PANTHER" id="PTHR10853">
    <property type="entry name" value="PELOTA"/>
    <property type="match status" value="1"/>
</dbReference>
<dbReference type="InterPro" id="IPR005140">
    <property type="entry name" value="eRF1_Pelota-like_N"/>
</dbReference>
<evidence type="ECO:0000313" key="2">
    <source>
        <dbReference type="EnsemblMetazoa" id="GBRI000606-PA"/>
    </source>
</evidence>
<dbReference type="GO" id="GO:0070481">
    <property type="term" value="P:nuclear-transcribed mRNA catabolic process, non-stop decay"/>
    <property type="evidence" value="ECO:0007669"/>
    <property type="project" value="InterPro"/>
</dbReference>
<dbReference type="SUPFAM" id="SSF159065">
    <property type="entry name" value="Dom34/Pelota N-terminal domain-like"/>
    <property type="match status" value="1"/>
</dbReference>
<feature type="domain" description="eRF1/Pelota-like N-terminal" evidence="1">
    <location>
        <begin position="1"/>
        <end position="130"/>
    </location>
</feature>
<evidence type="ECO:0000313" key="3">
    <source>
        <dbReference type="Proteomes" id="UP000091820"/>
    </source>
</evidence>
<dbReference type="Gene3D" id="2.30.30.870">
    <property type="entry name" value="Pelota, domain A"/>
    <property type="match status" value="1"/>
</dbReference>
<dbReference type="InterPro" id="IPR058547">
    <property type="entry name" value="Pelota_N"/>
</dbReference>
<dbReference type="Proteomes" id="UP000091820">
    <property type="component" value="Unassembled WGS sequence"/>
</dbReference>
<dbReference type="InterPro" id="IPR038069">
    <property type="entry name" value="Pelota/DOM34_N"/>
</dbReference>
<accession>A0A1A9VZM9</accession>
<dbReference type="InterPro" id="IPR004405">
    <property type="entry name" value="TF_pelota"/>
</dbReference>
<evidence type="ECO:0000259" key="1">
    <source>
        <dbReference type="SMART" id="SM01194"/>
    </source>
</evidence>
<sequence length="137" mass="15734">MKLIDIAINKRGQGTVFLIPEESDDMRHAYNLIAKGDCIRGPTKRKVQKETATGSSFSNRVRTTVTIRVESIDFDTQTRILGLRGSNIVQNRYVKMGAYHTLYLEVKRIFGLRKRKWDTFHLDLMDVACFPTSPNKL</sequence>
<dbReference type="EnsemblMetazoa" id="GBRI000606-RA">
    <property type="protein sequence ID" value="GBRI000606-PA"/>
    <property type="gene ID" value="GBRI000606"/>
</dbReference>
<reference evidence="3" key="1">
    <citation type="submission" date="2014-03" db="EMBL/GenBank/DDBJ databases">
        <authorList>
            <person name="Aksoy S."/>
            <person name="Warren W."/>
            <person name="Wilson R.K."/>
        </authorList>
    </citation>
    <scope>NUCLEOTIDE SEQUENCE [LARGE SCALE GENOMIC DNA]</scope>
    <source>
        <strain evidence="3">IAEA</strain>
    </source>
</reference>
<dbReference type="GO" id="GO:0032790">
    <property type="term" value="P:ribosome disassembly"/>
    <property type="evidence" value="ECO:0007669"/>
    <property type="project" value="TreeGrafter"/>
</dbReference>
<dbReference type="VEuPathDB" id="VectorBase:GBRI000606"/>
<organism evidence="2 3">
    <name type="scientific">Glossina brevipalpis</name>
    <dbReference type="NCBI Taxonomy" id="37001"/>
    <lineage>
        <taxon>Eukaryota</taxon>
        <taxon>Metazoa</taxon>
        <taxon>Ecdysozoa</taxon>
        <taxon>Arthropoda</taxon>
        <taxon>Hexapoda</taxon>
        <taxon>Insecta</taxon>
        <taxon>Pterygota</taxon>
        <taxon>Neoptera</taxon>
        <taxon>Endopterygota</taxon>
        <taxon>Diptera</taxon>
        <taxon>Brachycera</taxon>
        <taxon>Muscomorpha</taxon>
        <taxon>Hippoboscoidea</taxon>
        <taxon>Glossinidae</taxon>
        <taxon>Glossina</taxon>
    </lineage>
</organism>
<dbReference type="SMART" id="SM01194">
    <property type="entry name" value="eRF1_1"/>
    <property type="match status" value="1"/>
</dbReference>
<name>A0A1A9VZM9_9MUSC</name>
<reference evidence="2" key="2">
    <citation type="submission" date="2020-05" db="UniProtKB">
        <authorList>
            <consortium name="EnsemblMetazoa"/>
        </authorList>
    </citation>
    <scope>IDENTIFICATION</scope>
    <source>
        <strain evidence="2">IAEA</strain>
    </source>
</reference>
<keyword evidence="3" id="KW-1185">Reference proteome</keyword>
<dbReference type="GO" id="GO:0071025">
    <property type="term" value="P:RNA surveillance"/>
    <property type="evidence" value="ECO:0007669"/>
    <property type="project" value="InterPro"/>
</dbReference>
<dbReference type="GO" id="GO:0070651">
    <property type="term" value="P:nonfunctional rRNA decay"/>
    <property type="evidence" value="ECO:0007669"/>
    <property type="project" value="TreeGrafter"/>
</dbReference>
<dbReference type="GO" id="GO:0005737">
    <property type="term" value="C:cytoplasm"/>
    <property type="evidence" value="ECO:0007669"/>
    <property type="project" value="TreeGrafter"/>
</dbReference>
<dbReference type="FunFam" id="2.30.30.870:FF:000001">
    <property type="entry name" value="Protein pelota homolog"/>
    <property type="match status" value="1"/>
</dbReference>
<protein>
    <recommendedName>
        <fullName evidence="1">eRF1/Pelota-like N-terminal domain-containing protein</fullName>
    </recommendedName>
</protein>
<dbReference type="STRING" id="37001.A0A1A9VZM9"/>
<dbReference type="Pfam" id="PF26356">
    <property type="entry name" value="Pelota_N"/>
    <property type="match status" value="1"/>
</dbReference>
<dbReference type="GO" id="GO:0070966">
    <property type="term" value="P:nuclear-transcribed mRNA catabolic process, no-go decay"/>
    <property type="evidence" value="ECO:0007669"/>
    <property type="project" value="InterPro"/>
</dbReference>
<proteinExistence type="predicted"/>
<dbReference type="AlphaFoldDB" id="A0A1A9VZM9"/>
<dbReference type="PANTHER" id="PTHR10853:SF0">
    <property type="entry name" value="PROTEIN PELOTA HOMOLOG"/>
    <property type="match status" value="1"/>
</dbReference>